<sequence>MIVIKSEAFITDKGKSEINEDTLKCQSGKFYVVCDGVGGNGNGLLASQLLVASITNSFTYTENLVLSDALKEAEQALEDYKRKNQNTSLMASTLALTKITTSSIEIGWVGDSRVYQFRKGKIIYKTTDHTWVSDAVKKGSITALEGLFHPERNRLTRSVKGSSQPSAIEQDLLTDVNDNDYIMICSDGIMESWIDADLEALFSEVKPASYFIEMLHQNCKVFSNDNYTAIVYQIGTL</sequence>
<evidence type="ECO:0000256" key="1">
    <source>
        <dbReference type="SAM" id="Coils"/>
    </source>
</evidence>
<organism evidence="3 4">
    <name type="scientific">Flavobacterium aciduliphilum</name>
    <dbReference type="NCBI Taxonomy" id="1101402"/>
    <lineage>
        <taxon>Bacteria</taxon>
        <taxon>Pseudomonadati</taxon>
        <taxon>Bacteroidota</taxon>
        <taxon>Flavobacteriia</taxon>
        <taxon>Flavobacteriales</taxon>
        <taxon>Flavobacteriaceae</taxon>
        <taxon>Flavobacterium</taxon>
    </lineage>
</organism>
<dbReference type="RefSeq" id="WP_112112497.1">
    <property type="nucleotide sequence ID" value="NZ_QLSZ01000003.1"/>
</dbReference>
<reference evidence="3 4" key="1">
    <citation type="submission" date="2018-06" db="EMBL/GenBank/DDBJ databases">
        <title>Genomic Encyclopedia of Archaeal and Bacterial Type Strains, Phase II (KMG-II): from individual species to whole genera.</title>
        <authorList>
            <person name="Goeker M."/>
        </authorList>
    </citation>
    <scope>NUCLEOTIDE SEQUENCE [LARGE SCALE GENOMIC DNA]</scope>
    <source>
        <strain evidence="3 4">DSM 25663</strain>
    </source>
</reference>
<evidence type="ECO:0000259" key="2">
    <source>
        <dbReference type="PROSITE" id="PS51746"/>
    </source>
</evidence>
<dbReference type="EMBL" id="QLSZ01000003">
    <property type="protein sequence ID" value="RAR73691.1"/>
    <property type="molecule type" value="Genomic_DNA"/>
</dbReference>
<keyword evidence="1" id="KW-0175">Coiled coil</keyword>
<dbReference type="SUPFAM" id="SSF81606">
    <property type="entry name" value="PP2C-like"/>
    <property type="match status" value="1"/>
</dbReference>
<dbReference type="CDD" id="cd00143">
    <property type="entry name" value="PP2Cc"/>
    <property type="match status" value="1"/>
</dbReference>
<comment type="caution">
    <text evidence="3">The sequence shown here is derived from an EMBL/GenBank/DDBJ whole genome shotgun (WGS) entry which is preliminary data.</text>
</comment>
<dbReference type="SMART" id="SM00332">
    <property type="entry name" value="PP2Cc"/>
    <property type="match status" value="1"/>
</dbReference>
<gene>
    <name evidence="3" type="ORF">CLV55_10310</name>
</gene>
<name>A0A328YI32_9FLAO</name>
<feature type="domain" description="PPM-type phosphatase" evidence="2">
    <location>
        <begin position="6"/>
        <end position="234"/>
    </location>
</feature>
<keyword evidence="4" id="KW-1185">Reference proteome</keyword>
<dbReference type="Gene3D" id="3.60.40.10">
    <property type="entry name" value="PPM-type phosphatase domain"/>
    <property type="match status" value="1"/>
</dbReference>
<dbReference type="InterPro" id="IPR001932">
    <property type="entry name" value="PPM-type_phosphatase-like_dom"/>
</dbReference>
<dbReference type="PROSITE" id="PS51746">
    <property type="entry name" value="PPM_2"/>
    <property type="match status" value="1"/>
</dbReference>
<accession>A0A328YI32</accession>
<evidence type="ECO:0000313" key="3">
    <source>
        <dbReference type="EMBL" id="RAR73691.1"/>
    </source>
</evidence>
<feature type="coiled-coil region" evidence="1">
    <location>
        <begin position="63"/>
        <end position="90"/>
    </location>
</feature>
<dbReference type="Proteomes" id="UP000248840">
    <property type="component" value="Unassembled WGS sequence"/>
</dbReference>
<protein>
    <submittedName>
        <fullName evidence="3">Protein phosphatase</fullName>
    </submittedName>
</protein>
<dbReference type="SMART" id="SM00331">
    <property type="entry name" value="PP2C_SIG"/>
    <property type="match status" value="1"/>
</dbReference>
<dbReference type="Pfam" id="PF13672">
    <property type="entry name" value="PP2C_2"/>
    <property type="match status" value="1"/>
</dbReference>
<dbReference type="OrthoDB" id="9801841at2"/>
<evidence type="ECO:0000313" key="4">
    <source>
        <dbReference type="Proteomes" id="UP000248840"/>
    </source>
</evidence>
<proteinExistence type="predicted"/>
<dbReference type="InterPro" id="IPR036457">
    <property type="entry name" value="PPM-type-like_dom_sf"/>
</dbReference>
<dbReference type="AlphaFoldDB" id="A0A328YI32"/>